<organism evidence="1 2">
    <name type="scientific">Marixanthomonas spongiae</name>
    <dbReference type="NCBI Taxonomy" id="2174845"/>
    <lineage>
        <taxon>Bacteria</taxon>
        <taxon>Pseudomonadati</taxon>
        <taxon>Bacteroidota</taxon>
        <taxon>Flavobacteriia</taxon>
        <taxon>Flavobacteriales</taxon>
        <taxon>Flavobacteriaceae</taxon>
        <taxon>Marixanthomonas</taxon>
    </lineage>
</organism>
<name>A0A2U0HWD2_9FLAO</name>
<proteinExistence type="predicted"/>
<dbReference type="EMBL" id="QEHR01000010">
    <property type="protein sequence ID" value="PVW13164.1"/>
    <property type="molecule type" value="Genomic_DNA"/>
</dbReference>
<dbReference type="OrthoDB" id="796579at2"/>
<evidence type="ECO:0008006" key="3">
    <source>
        <dbReference type="Google" id="ProtNLM"/>
    </source>
</evidence>
<comment type="caution">
    <text evidence="1">The sequence shown here is derived from an EMBL/GenBank/DDBJ whole genome shotgun (WGS) entry which is preliminary data.</text>
</comment>
<dbReference type="Proteomes" id="UP000245962">
    <property type="component" value="Unassembled WGS sequence"/>
</dbReference>
<sequence length="305" mass="36298">MAKDKIQRVPRVVNYYELKFLFEEDNNFDSFFKTLTTLAKTRAKIRYQLFGDKYVFIQGIENKNDMIKAKMRCIRMDLLPELMDITTDETKEIDAKEQEGVVETTHFIIDYSDKDNIILALEYNHYGSKITDLVDYVQRIGIHKKLLDNVGFAPITKNELNKLKERIGRFSEFVVRIHKDNVPKLKKMDKKLWEAVSVSTDNFDTDYATLRLKFDFKQRSATPLIEQTVVNLINHLKKNHKEKHLFNQLYMRAEDREKNNLLAKFDLLIEKVHSDLKVQKKPKYRTLISKDMFDQMTNELKRIRF</sequence>
<accession>A0A2U0HWD2</accession>
<reference evidence="1 2" key="1">
    <citation type="submission" date="2018-04" db="EMBL/GenBank/DDBJ databases">
        <title>Marixanthomonas spongiae HN-E44 sp. nov., isolated from a marine sponge.</title>
        <authorList>
            <person name="Luo L."/>
            <person name="Zhuang L."/>
        </authorList>
    </citation>
    <scope>NUCLEOTIDE SEQUENCE [LARGE SCALE GENOMIC DNA]</scope>
    <source>
        <strain evidence="1 2">HN-E44</strain>
    </source>
</reference>
<gene>
    <name evidence="1" type="ORF">DDV96_13735</name>
</gene>
<dbReference type="AlphaFoldDB" id="A0A2U0HWD2"/>
<dbReference type="RefSeq" id="WP_116695349.1">
    <property type="nucleotide sequence ID" value="NZ_QEHR01000010.1"/>
</dbReference>
<evidence type="ECO:0000313" key="1">
    <source>
        <dbReference type="EMBL" id="PVW13164.1"/>
    </source>
</evidence>
<evidence type="ECO:0000313" key="2">
    <source>
        <dbReference type="Proteomes" id="UP000245962"/>
    </source>
</evidence>
<protein>
    <recommendedName>
        <fullName evidence="3">DUF4747 family protein</fullName>
    </recommendedName>
</protein>
<keyword evidence="2" id="KW-1185">Reference proteome</keyword>